<dbReference type="EMBL" id="REGN01003053">
    <property type="protein sequence ID" value="RNA24780.1"/>
    <property type="molecule type" value="Genomic_DNA"/>
</dbReference>
<dbReference type="Proteomes" id="UP000276133">
    <property type="component" value="Unassembled WGS sequence"/>
</dbReference>
<evidence type="ECO:0000313" key="3">
    <source>
        <dbReference type="Proteomes" id="UP000276133"/>
    </source>
</evidence>
<protein>
    <submittedName>
        <fullName evidence="2">Uncharacterized protein</fullName>
    </submittedName>
</protein>
<dbReference type="AlphaFoldDB" id="A0A3M7RMY8"/>
<gene>
    <name evidence="2" type="ORF">BpHYR1_000474</name>
</gene>
<sequence>MYFSWFFCNWFIWNYRQFLFSSIHFSFFHLFCWLCIISFTPKPPPKPFGPVFQENSNENNMDIADQFQNVDAPQENKEAVANVSMTAAASMNQH</sequence>
<organism evidence="2 3">
    <name type="scientific">Brachionus plicatilis</name>
    <name type="common">Marine rotifer</name>
    <name type="synonym">Brachionus muelleri</name>
    <dbReference type="NCBI Taxonomy" id="10195"/>
    <lineage>
        <taxon>Eukaryota</taxon>
        <taxon>Metazoa</taxon>
        <taxon>Spiralia</taxon>
        <taxon>Gnathifera</taxon>
        <taxon>Rotifera</taxon>
        <taxon>Eurotatoria</taxon>
        <taxon>Monogononta</taxon>
        <taxon>Pseudotrocha</taxon>
        <taxon>Ploima</taxon>
        <taxon>Brachionidae</taxon>
        <taxon>Brachionus</taxon>
    </lineage>
</organism>
<evidence type="ECO:0000256" key="1">
    <source>
        <dbReference type="SAM" id="Phobius"/>
    </source>
</evidence>
<keyword evidence="3" id="KW-1185">Reference proteome</keyword>
<keyword evidence="1" id="KW-0812">Transmembrane</keyword>
<keyword evidence="1" id="KW-0472">Membrane</keyword>
<comment type="caution">
    <text evidence="2">The sequence shown here is derived from an EMBL/GenBank/DDBJ whole genome shotgun (WGS) entry which is preliminary data.</text>
</comment>
<proteinExistence type="predicted"/>
<accession>A0A3M7RMY8</accession>
<keyword evidence="1" id="KW-1133">Transmembrane helix</keyword>
<evidence type="ECO:0000313" key="2">
    <source>
        <dbReference type="EMBL" id="RNA24780.1"/>
    </source>
</evidence>
<feature type="transmembrane region" description="Helical" evidence="1">
    <location>
        <begin position="20"/>
        <end position="39"/>
    </location>
</feature>
<reference evidence="2 3" key="1">
    <citation type="journal article" date="2018" name="Sci. Rep.">
        <title>Genomic signatures of local adaptation to the degree of environmental predictability in rotifers.</title>
        <authorList>
            <person name="Franch-Gras L."/>
            <person name="Hahn C."/>
            <person name="Garcia-Roger E.M."/>
            <person name="Carmona M.J."/>
            <person name="Serra M."/>
            <person name="Gomez A."/>
        </authorList>
    </citation>
    <scope>NUCLEOTIDE SEQUENCE [LARGE SCALE GENOMIC DNA]</scope>
    <source>
        <strain evidence="2">HYR1</strain>
    </source>
</reference>
<name>A0A3M7RMY8_BRAPC</name>